<evidence type="ECO:0000256" key="2">
    <source>
        <dbReference type="SAM" id="SignalP"/>
    </source>
</evidence>
<dbReference type="Proteomes" id="UP000240357">
    <property type="component" value="Unassembled WGS sequence"/>
</dbReference>
<evidence type="ECO:0008006" key="5">
    <source>
        <dbReference type="Google" id="ProtNLM"/>
    </source>
</evidence>
<evidence type="ECO:0000313" key="3">
    <source>
        <dbReference type="EMBL" id="PSR53558.1"/>
    </source>
</evidence>
<comment type="caution">
    <text evidence="3">The sequence shown here is derived from an EMBL/GenBank/DDBJ whole genome shotgun (WGS) entry which is preliminary data.</text>
</comment>
<dbReference type="AlphaFoldDB" id="A0A2T2YDM0"/>
<feature type="compositionally biased region" description="Basic and acidic residues" evidence="1">
    <location>
        <begin position="127"/>
        <end position="140"/>
    </location>
</feature>
<feature type="region of interest" description="Disordered" evidence="1">
    <location>
        <begin position="81"/>
        <end position="102"/>
    </location>
</feature>
<feature type="chain" id="PRO_5015551025" description="DUF4890 domain-containing protein" evidence="2">
    <location>
        <begin position="21"/>
        <end position="140"/>
    </location>
</feature>
<name>A0A2T2YDM0_9BACT</name>
<evidence type="ECO:0000313" key="4">
    <source>
        <dbReference type="Proteomes" id="UP000240357"/>
    </source>
</evidence>
<reference evidence="3 4" key="1">
    <citation type="submission" date="2018-03" db="EMBL/GenBank/DDBJ databases">
        <title>Adhaeribacter sp. HMF7605 Genome sequencing and assembly.</title>
        <authorList>
            <person name="Kang H."/>
            <person name="Kang J."/>
            <person name="Cha I."/>
            <person name="Kim H."/>
            <person name="Joh K."/>
        </authorList>
    </citation>
    <scope>NUCLEOTIDE SEQUENCE [LARGE SCALE GENOMIC DNA]</scope>
    <source>
        <strain evidence="3 4">HMF7605</strain>
    </source>
</reference>
<keyword evidence="4" id="KW-1185">Reference proteome</keyword>
<keyword evidence="2" id="KW-0732">Signal</keyword>
<feature type="compositionally biased region" description="Basic and acidic residues" evidence="1">
    <location>
        <begin position="32"/>
        <end position="45"/>
    </location>
</feature>
<proteinExistence type="predicted"/>
<sequence>MKKLVFVFALGLFAVSATYAQTGNQTNTEQQSLRRERATPEERAARQTKMMAKSLGLTADQETQLQALNLKRMQEMQALRGKYKDSGATQNNNIGKESKTLRENWETQLKAILTPEQFTKYQAQQGEMRDRRHRNTPDTK</sequence>
<dbReference type="EMBL" id="PYFT01000001">
    <property type="protein sequence ID" value="PSR53558.1"/>
    <property type="molecule type" value="Genomic_DNA"/>
</dbReference>
<evidence type="ECO:0000256" key="1">
    <source>
        <dbReference type="SAM" id="MobiDB-lite"/>
    </source>
</evidence>
<gene>
    <name evidence="3" type="ORF">AHMF7605_08475</name>
</gene>
<feature type="region of interest" description="Disordered" evidence="1">
    <location>
        <begin position="120"/>
        <end position="140"/>
    </location>
</feature>
<feature type="region of interest" description="Disordered" evidence="1">
    <location>
        <begin position="24"/>
        <end position="47"/>
    </location>
</feature>
<dbReference type="RefSeq" id="WP_106928304.1">
    <property type="nucleotide sequence ID" value="NZ_PYFT01000001.1"/>
</dbReference>
<dbReference type="OrthoDB" id="853708at2"/>
<accession>A0A2T2YDM0</accession>
<feature type="signal peptide" evidence="2">
    <location>
        <begin position="1"/>
        <end position="20"/>
    </location>
</feature>
<organism evidence="3 4">
    <name type="scientific">Adhaeribacter arboris</name>
    <dbReference type="NCBI Taxonomy" id="2072846"/>
    <lineage>
        <taxon>Bacteria</taxon>
        <taxon>Pseudomonadati</taxon>
        <taxon>Bacteroidota</taxon>
        <taxon>Cytophagia</taxon>
        <taxon>Cytophagales</taxon>
        <taxon>Hymenobacteraceae</taxon>
        <taxon>Adhaeribacter</taxon>
    </lineage>
</organism>
<protein>
    <recommendedName>
        <fullName evidence="5">DUF4890 domain-containing protein</fullName>
    </recommendedName>
</protein>